<dbReference type="InterPro" id="IPR038763">
    <property type="entry name" value="DHH_sf"/>
</dbReference>
<organism evidence="3 4">
    <name type="scientific">Candidatus Onthenecus intestinigallinarum</name>
    <dbReference type="NCBI Taxonomy" id="2840875"/>
    <lineage>
        <taxon>Bacteria</taxon>
        <taxon>Bacillati</taxon>
        <taxon>Bacillota</taxon>
        <taxon>Clostridia</taxon>
        <taxon>Eubacteriales</taxon>
        <taxon>Candidatus Onthenecus</taxon>
    </lineage>
</organism>
<dbReference type="InterPro" id="IPR051319">
    <property type="entry name" value="Oligoribo/pAp-PDE_c-di-AMP_PDE"/>
</dbReference>
<evidence type="ECO:0000259" key="1">
    <source>
        <dbReference type="Pfam" id="PF01368"/>
    </source>
</evidence>
<feature type="domain" description="DHHA1" evidence="2">
    <location>
        <begin position="226"/>
        <end position="306"/>
    </location>
</feature>
<reference evidence="3" key="1">
    <citation type="submission" date="2020-10" db="EMBL/GenBank/DDBJ databases">
        <authorList>
            <person name="Gilroy R."/>
        </authorList>
    </citation>
    <scope>NUCLEOTIDE SEQUENCE</scope>
    <source>
        <strain evidence="3">ChiSxjej2B14-6234</strain>
    </source>
</reference>
<dbReference type="Pfam" id="PF02272">
    <property type="entry name" value="DHHA1"/>
    <property type="match status" value="1"/>
</dbReference>
<reference evidence="3" key="2">
    <citation type="journal article" date="2021" name="PeerJ">
        <title>Extensive microbial diversity within the chicken gut microbiome revealed by metagenomics and culture.</title>
        <authorList>
            <person name="Gilroy R."/>
            <person name="Ravi A."/>
            <person name="Getino M."/>
            <person name="Pursley I."/>
            <person name="Horton D.L."/>
            <person name="Alikhan N.F."/>
            <person name="Baker D."/>
            <person name="Gharbi K."/>
            <person name="Hall N."/>
            <person name="Watson M."/>
            <person name="Adriaenssens E.M."/>
            <person name="Foster-Nyarko E."/>
            <person name="Jarju S."/>
            <person name="Secka A."/>
            <person name="Antonio M."/>
            <person name="Oren A."/>
            <person name="Chaudhuri R.R."/>
            <person name="La Ragione R."/>
            <person name="Hildebrand F."/>
            <person name="Pallen M.J."/>
        </authorList>
    </citation>
    <scope>NUCLEOTIDE SEQUENCE</scope>
    <source>
        <strain evidence="3">ChiSxjej2B14-6234</strain>
    </source>
</reference>
<dbReference type="GO" id="GO:0003676">
    <property type="term" value="F:nucleic acid binding"/>
    <property type="evidence" value="ECO:0007669"/>
    <property type="project" value="InterPro"/>
</dbReference>
<dbReference type="Gene3D" id="3.90.1640.10">
    <property type="entry name" value="inorganic pyrophosphatase (n-terminal core)"/>
    <property type="match status" value="1"/>
</dbReference>
<dbReference type="PANTHER" id="PTHR47618">
    <property type="entry name" value="BIFUNCTIONAL OLIGORIBONUCLEASE AND PAP PHOSPHATASE NRNA"/>
    <property type="match status" value="1"/>
</dbReference>
<evidence type="ECO:0000259" key="2">
    <source>
        <dbReference type="Pfam" id="PF02272"/>
    </source>
</evidence>
<dbReference type="Pfam" id="PF01368">
    <property type="entry name" value="DHH"/>
    <property type="match status" value="1"/>
</dbReference>
<evidence type="ECO:0000313" key="3">
    <source>
        <dbReference type="EMBL" id="HIQ72456.1"/>
    </source>
</evidence>
<evidence type="ECO:0000313" key="4">
    <source>
        <dbReference type="Proteomes" id="UP000886887"/>
    </source>
</evidence>
<dbReference type="InterPro" id="IPR001667">
    <property type="entry name" value="DDH_dom"/>
</dbReference>
<dbReference type="AlphaFoldDB" id="A0A9D1CR07"/>
<sequence>MKQAQRVVLIAHVSPDGDTLGSALALRLALLAVGAVADVVCQDAVPELYATLPGAGTVVPPEKVAGRVYDLAVAVDVSDALRMGDCSPVFEAARSRMVVDHHGTNTRFGEENWVDPDASATGVLVLQLVRALGAELTPEIARCLFVALSTDTGHFQYQNTNAQALRAAADCVEARIDVAQITEGLYRERPRAKTELLACALRSLTFERGGRLAYMKLSRADFERCGASDAMSEGLINYAIETQGVKVAFLARENDAGVKFSLRSRPPYDVAAVCKRFGGGGHVFAAGCTIAAPLDEAIPAMLAAIDVG</sequence>
<comment type="caution">
    <text evidence="3">The sequence shown here is derived from an EMBL/GenBank/DDBJ whole genome shotgun (WGS) entry which is preliminary data.</text>
</comment>
<dbReference type="PANTHER" id="PTHR47618:SF1">
    <property type="entry name" value="BIFUNCTIONAL OLIGORIBONUCLEASE AND PAP PHOSPHATASE NRNA"/>
    <property type="match status" value="1"/>
</dbReference>
<dbReference type="SUPFAM" id="SSF64182">
    <property type="entry name" value="DHH phosphoesterases"/>
    <property type="match status" value="1"/>
</dbReference>
<gene>
    <name evidence="3" type="ORF">IAB73_09660</name>
</gene>
<feature type="domain" description="DDH" evidence="1">
    <location>
        <begin position="6"/>
        <end position="147"/>
    </location>
</feature>
<accession>A0A9D1CR07</accession>
<proteinExistence type="predicted"/>
<dbReference type="EMBL" id="DVFJ01000036">
    <property type="protein sequence ID" value="HIQ72456.1"/>
    <property type="molecule type" value="Genomic_DNA"/>
</dbReference>
<dbReference type="InterPro" id="IPR003156">
    <property type="entry name" value="DHHA1_dom"/>
</dbReference>
<protein>
    <submittedName>
        <fullName evidence="3">DHH family phosphoesterase</fullName>
    </submittedName>
</protein>
<dbReference type="Proteomes" id="UP000886887">
    <property type="component" value="Unassembled WGS sequence"/>
</dbReference>
<dbReference type="Gene3D" id="3.10.310.30">
    <property type="match status" value="1"/>
</dbReference>
<name>A0A9D1CR07_9FIRM</name>